<proteinExistence type="predicted"/>
<evidence type="ECO:0000313" key="5">
    <source>
        <dbReference type="EMBL" id="KAJ8063403.1"/>
    </source>
</evidence>
<evidence type="ECO:0000256" key="3">
    <source>
        <dbReference type="PROSITE-ProRule" id="PRU00221"/>
    </source>
</evidence>
<keyword evidence="2" id="KW-0677">Repeat</keyword>
<organism evidence="5 6">
    <name type="scientific">Sclerotinia nivalis</name>
    <dbReference type="NCBI Taxonomy" id="352851"/>
    <lineage>
        <taxon>Eukaryota</taxon>
        <taxon>Fungi</taxon>
        <taxon>Dikarya</taxon>
        <taxon>Ascomycota</taxon>
        <taxon>Pezizomycotina</taxon>
        <taxon>Leotiomycetes</taxon>
        <taxon>Helotiales</taxon>
        <taxon>Sclerotiniaceae</taxon>
        <taxon>Sclerotinia</taxon>
    </lineage>
</organism>
<dbReference type="PROSITE" id="PS50294">
    <property type="entry name" value="WD_REPEATS_REGION"/>
    <property type="match status" value="9"/>
</dbReference>
<dbReference type="InterPro" id="IPR015943">
    <property type="entry name" value="WD40/YVTN_repeat-like_dom_sf"/>
</dbReference>
<dbReference type="InterPro" id="IPR011044">
    <property type="entry name" value="Quino_amine_DH_bsu"/>
</dbReference>
<dbReference type="GO" id="GO:0035097">
    <property type="term" value="C:histone methyltransferase complex"/>
    <property type="evidence" value="ECO:0007669"/>
    <property type="project" value="UniProtKB-ARBA"/>
</dbReference>
<dbReference type="Pfam" id="PF00400">
    <property type="entry name" value="WD40"/>
    <property type="match status" value="1"/>
</dbReference>
<feature type="repeat" description="WD" evidence="3">
    <location>
        <begin position="354"/>
        <end position="395"/>
    </location>
</feature>
<dbReference type="Pfam" id="PF23414">
    <property type="entry name" value="Beta-prop_EML_2"/>
    <property type="match status" value="1"/>
</dbReference>
<name>A0A9X0ALY9_9HELO</name>
<feature type="repeat" description="WD" evidence="3">
    <location>
        <begin position="480"/>
        <end position="521"/>
    </location>
</feature>
<feature type="domain" description="EML-like second beta-propeller" evidence="4">
    <location>
        <begin position="490"/>
        <end position="652"/>
    </location>
</feature>
<dbReference type="InterPro" id="IPR055442">
    <property type="entry name" value="Beta-prop_EML-like_2nd"/>
</dbReference>
<evidence type="ECO:0000313" key="6">
    <source>
        <dbReference type="Proteomes" id="UP001152300"/>
    </source>
</evidence>
<dbReference type="AlphaFoldDB" id="A0A9X0ALY9"/>
<evidence type="ECO:0000256" key="1">
    <source>
        <dbReference type="ARBA" id="ARBA00022574"/>
    </source>
</evidence>
<dbReference type="FunFam" id="2.130.10.10:FF:000228">
    <property type="entry name" value="COMPASS-like H3K4 histone methylase component WDR5A"/>
    <property type="match status" value="1"/>
</dbReference>
<protein>
    <recommendedName>
        <fullName evidence="4">EML-like second beta-propeller domain-containing protein</fullName>
    </recommendedName>
</protein>
<dbReference type="InterPro" id="IPR050349">
    <property type="entry name" value="WD_LIS1/nudF_dynein_reg"/>
</dbReference>
<dbReference type="SMART" id="SM00564">
    <property type="entry name" value="PQQ"/>
    <property type="match status" value="6"/>
</dbReference>
<feature type="repeat" description="WD" evidence="3">
    <location>
        <begin position="270"/>
        <end position="311"/>
    </location>
</feature>
<dbReference type="OrthoDB" id="538223at2759"/>
<feature type="repeat" description="WD" evidence="3">
    <location>
        <begin position="438"/>
        <end position="479"/>
    </location>
</feature>
<dbReference type="InterPro" id="IPR001680">
    <property type="entry name" value="WD40_rpt"/>
</dbReference>
<feature type="repeat" description="WD" evidence="3">
    <location>
        <begin position="564"/>
        <end position="605"/>
    </location>
</feature>
<dbReference type="PRINTS" id="PR00320">
    <property type="entry name" value="GPROTEINBRPT"/>
</dbReference>
<dbReference type="InterPro" id="IPR019775">
    <property type="entry name" value="WD40_repeat_CS"/>
</dbReference>
<dbReference type="CDD" id="cd00200">
    <property type="entry name" value="WD40"/>
    <property type="match status" value="1"/>
</dbReference>
<dbReference type="PROSITE" id="PS00678">
    <property type="entry name" value="WD_REPEATS_1"/>
    <property type="match status" value="9"/>
</dbReference>
<dbReference type="EMBL" id="JAPEIS010000009">
    <property type="protein sequence ID" value="KAJ8063403.1"/>
    <property type="molecule type" value="Genomic_DNA"/>
</dbReference>
<feature type="repeat" description="WD" evidence="3">
    <location>
        <begin position="606"/>
        <end position="647"/>
    </location>
</feature>
<sequence length="723" mass="79997">MEQIVYMEDIEAAQLCLQILAIVVIAYRPVTLDELMSLMEMNNEIPLEEIIQLCGSFLVLRNKSVFFVHQSAKDFLSKKATRRIFPDGISKVHNKAFLNSMTIMSNTLKRDIYDLHYPGFSIDKVKQPDPDPLAYIQYSCIYWVDHLKDGDPKQDNNKIHKFLKNHLLHWLEIMSLMGKISESINTISFLESYIPANKDSELYTFIHDAKRFVLHNRIGIEQAPLQIYCSALFFAPENSIIRKTFQKCIPSWIYKISRTRSNWSAALQTLEGHSDRVSSVAFSPDGTKVASGSYDGMIRLWDTTTGESLQTLKGHSNSVNSVAFSPDGTKVASGSDDGTIQLWDTTTGESLQTFKGHSYTVCSVAFSSDGTKVVSGSADDTIRLWDTTTGESLQTFKGHSNTVRSVAFSSDGTKVASGSADGTIQLWDTTTGESLQTLRGSSYRICSVAFSPDGTKVASGSADGTIQLWDTTTGESLQTLRGSSYRICSVAFSPDGTKVASGSEDKTIRLWDTATGEPLQMLEGHSSSVYSVAFSPDGKVVTSGSRDKTIRLWDTATGEPLQMLKGHSSSVYSVAFSPDGKVVASGSRDKTIRLWDTATGEPLQMLEGHSDWVNSVAFSPDGKVVASGSEDKTIRLWDTATGEPLQTLKSCSRLEASSIFGRYSVSNNWITETTNGEMRDILWLPYDYRPHNIYFYKGIIVMVYESGGFFLLKLEHGNFISSR</sequence>
<keyword evidence="6" id="KW-1185">Reference proteome</keyword>
<feature type="repeat" description="WD" evidence="3">
    <location>
        <begin position="522"/>
        <end position="563"/>
    </location>
</feature>
<dbReference type="InterPro" id="IPR020472">
    <property type="entry name" value="WD40_PAC1"/>
</dbReference>
<dbReference type="SUPFAM" id="SSF50978">
    <property type="entry name" value="WD40 repeat-like"/>
    <property type="match status" value="1"/>
</dbReference>
<dbReference type="PANTHER" id="PTHR44129">
    <property type="entry name" value="WD REPEAT-CONTAINING PROTEIN POP1"/>
    <property type="match status" value="1"/>
</dbReference>
<dbReference type="FunFam" id="2.130.10.10:FF:001552">
    <property type="entry name" value="Uncharacterized protein"/>
    <property type="match status" value="1"/>
</dbReference>
<dbReference type="InterPro" id="IPR036322">
    <property type="entry name" value="WD40_repeat_dom_sf"/>
</dbReference>
<accession>A0A9X0ALY9</accession>
<gene>
    <name evidence="5" type="ORF">OCU04_008623</name>
</gene>
<dbReference type="SMART" id="SM00320">
    <property type="entry name" value="WD40"/>
    <property type="match status" value="9"/>
</dbReference>
<dbReference type="Pfam" id="PF25173">
    <property type="entry name" value="Beta-prop_WDR3_1st"/>
    <property type="match status" value="1"/>
</dbReference>
<dbReference type="InterPro" id="IPR018391">
    <property type="entry name" value="PQQ_b-propeller_rpt"/>
</dbReference>
<dbReference type="Proteomes" id="UP001152300">
    <property type="component" value="Unassembled WGS sequence"/>
</dbReference>
<reference evidence="5" key="1">
    <citation type="submission" date="2022-11" db="EMBL/GenBank/DDBJ databases">
        <title>Genome Resource of Sclerotinia nivalis Strain SnTB1, a Plant Pathogen Isolated from American Ginseng.</title>
        <authorList>
            <person name="Fan S."/>
        </authorList>
    </citation>
    <scope>NUCLEOTIDE SEQUENCE</scope>
    <source>
        <strain evidence="5">SnTB1</strain>
    </source>
</reference>
<keyword evidence="1 3" id="KW-0853">WD repeat</keyword>
<feature type="repeat" description="WD" evidence="3">
    <location>
        <begin position="396"/>
        <end position="437"/>
    </location>
</feature>
<feature type="repeat" description="WD" evidence="3">
    <location>
        <begin position="312"/>
        <end position="353"/>
    </location>
</feature>
<dbReference type="PROSITE" id="PS50082">
    <property type="entry name" value="WD_REPEATS_2"/>
    <property type="match status" value="9"/>
</dbReference>
<evidence type="ECO:0000259" key="4">
    <source>
        <dbReference type="Pfam" id="PF23414"/>
    </source>
</evidence>
<dbReference type="SUPFAM" id="SSF50969">
    <property type="entry name" value="YVTN repeat-like/Quinoprotein amine dehydrogenase"/>
    <property type="match status" value="1"/>
</dbReference>
<dbReference type="Gene3D" id="2.130.10.10">
    <property type="entry name" value="YVTN repeat-like/Quinoprotein amine dehydrogenase"/>
    <property type="match status" value="5"/>
</dbReference>
<evidence type="ECO:0000256" key="2">
    <source>
        <dbReference type="ARBA" id="ARBA00022737"/>
    </source>
</evidence>
<comment type="caution">
    <text evidence="5">The sequence shown here is derived from an EMBL/GenBank/DDBJ whole genome shotgun (WGS) entry which is preliminary data.</text>
</comment>